<evidence type="ECO:0000256" key="4">
    <source>
        <dbReference type="ARBA" id="ARBA00022692"/>
    </source>
</evidence>
<evidence type="ECO:0000256" key="8">
    <source>
        <dbReference type="SAM" id="Phobius"/>
    </source>
</evidence>
<keyword evidence="2" id="KW-1003">Cell membrane</keyword>
<sequence>MTQLNPLKSNQFWLLGIATGLITLHFTLVSRSNNNNLFSASLLFGCVVLGLLWMKRDKITWHSSPLSSSLAGLLIAGILFKSTNVVDDDVFLPLFPLMSGLALALLASGFKGLKQYNQEWLLLGFIAVPWRQLVYPVLNLSLLTAKFTSGFLWLLGFEVKREGVIVSLPTGSIEVYNGCAGLKLMVQLLGIALIFLVLVPTGLKQKVLLPIFAVFIGFVINGMRVALMAVLVALSEQEAFAYWHLGQGSLLFSLIAVLIFGLVCHKVAGGKYPYFL</sequence>
<dbReference type="Pfam" id="PF09721">
    <property type="entry name" value="Exosortase_EpsH"/>
    <property type="match status" value="1"/>
</dbReference>
<evidence type="ECO:0000256" key="7">
    <source>
        <dbReference type="ARBA" id="ARBA00023136"/>
    </source>
</evidence>
<dbReference type="EMBL" id="DS989851">
    <property type="protein sequence ID" value="EDX75006.1"/>
    <property type="molecule type" value="Genomic_DNA"/>
</dbReference>
<evidence type="ECO:0000256" key="6">
    <source>
        <dbReference type="ARBA" id="ARBA00022989"/>
    </source>
</evidence>
<dbReference type="InterPro" id="IPR026392">
    <property type="entry name" value="Exo/Archaeosortase_dom"/>
</dbReference>
<evidence type="ECO:0000256" key="5">
    <source>
        <dbReference type="ARBA" id="ARBA00022801"/>
    </source>
</evidence>
<dbReference type="STRING" id="118168.MC7420_880"/>
<feature type="transmembrane region" description="Helical" evidence="8">
    <location>
        <begin position="133"/>
        <end position="155"/>
    </location>
</feature>
<dbReference type="InterPro" id="IPR022505">
    <property type="entry name" value="Exosortase_cyanobac"/>
</dbReference>
<keyword evidence="6 8" id="KW-1133">Transmembrane helix</keyword>
<evidence type="ECO:0000256" key="3">
    <source>
        <dbReference type="ARBA" id="ARBA00022670"/>
    </source>
</evidence>
<evidence type="ECO:0000256" key="2">
    <source>
        <dbReference type="ARBA" id="ARBA00022475"/>
    </source>
</evidence>
<gene>
    <name evidence="9" type="ORF">MC7420_880</name>
</gene>
<name>B4VT63_9CYAN</name>
<dbReference type="NCBIfam" id="TIGR03763">
    <property type="entry name" value="cyanoexo_CrtA"/>
    <property type="match status" value="1"/>
</dbReference>
<dbReference type="eggNOG" id="ENOG502ZA1F">
    <property type="taxonomic scope" value="Bacteria"/>
</dbReference>
<feature type="transmembrane region" description="Helical" evidence="8">
    <location>
        <begin position="12"/>
        <end position="30"/>
    </location>
</feature>
<keyword evidence="5" id="KW-0378">Hydrolase</keyword>
<evidence type="ECO:0000313" key="10">
    <source>
        <dbReference type="Proteomes" id="UP000003835"/>
    </source>
</evidence>
<protein>
    <recommendedName>
        <fullName evidence="11">Cyanoexosortase A</fullName>
    </recommendedName>
</protein>
<dbReference type="NCBIfam" id="TIGR04178">
    <property type="entry name" value="exo_archaeo"/>
    <property type="match status" value="1"/>
</dbReference>
<feature type="transmembrane region" description="Helical" evidence="8">
    <location>
        <begin position="90"/>
        <end position="113"/>
    </location>
</feature>
<dbReference type="OrthoDB" id="461510at2"/>
<feature type="transmembrane region" description="Helical" evidence="8">
    <location>
        <begin position="211"/>
        <end position="234"/>
    </location>
</feature>
<feature type="transmembrane region" description="Helical" evidence="8">
    <location>
        <begin position="66"/>
        <end position="84"/>
    </location>
</feature>
<dbReference type="HOGENOM" id="CLU_077354_0_0_3"/>
<dbReference type="GO" id="GO:0006508">
    <property type="term" value="P:proteolysis"/>
    <property type="evidence" value="ECO:0007669"/>
    <property type="project" value="UniProtKB-KW"/>
</dbReference>
<evidence type="ECO:0000313" key="9">
    <source>
        <dbReference type="EMBL" id="EDX75006.1"/>
    </source>
</evidence>
<feature type="transmembrane region" description="Helical" evidence="8">
    <location>
        <begin position="175"/>
        <end position="199"/>
    </location>
</feature>
<comment type="subcellular location">
    <subcellularLocation>
        <location evidence="1">Cell membrane</location>
        <topology evidence="1">Multi-pass membrane protein</topology>
    </subcellularLocation>
</comment>
<feature type="transmembrane region" description="Helical" evidence="8">
    <location>
        <begin position="36"/>
        <end position="54"/>
    </location>
</feature>
<dbReference type="InterPro" id="IPR019127">
    <property type="entry name" value="Exosortase"/>
</dbReference>
<keyword evidence="3" id="KW-0645">Protease</keyword>
<dbReference type="AlphaFoldDB" id="B4VT63"/>
<keyword evidence="10" id="KW-1185">Reference proteome</keyword>
<evidence type="ECO:0008006" key="11">
    <source>
        <dbReference type="Google" id="ProtNLM"/>
    </source>
</evidence>
<keyword evidence="4 8" id="KW-0812">Transmembrane</keyword>
<feature type="transmembrane region" description="Helical" evidence="8">
    <location>
        <begin position="240"/>
        <end position="263"/>
    </location>
</feature>
<evidence type="ECO:0000256" key="1">
    <source>
        <dbReference type="ARBA" id="ARBA00004651"/>
    </source>
</evidence>
<dbReference type="GO" id="GO:0008233">
    <property type="term" value="F:peptidase activity"/>
    <property type="evidence" value="ECO:0007669"/>
    <property type="project" value="UniProtKB-KW"/>
</dbReference>
<reference evidence="9 10" key="1">
    <citation type="submission" date="2008-07" db="EMBL/GenBank/DDBJ databases">
        <authorList>
            <person name="Tandeau de Marsac N."/>
            <person name="Ferriera S."/>
            <person name="Johnson J."/>
            <person name="Kravitz S."/>
            <person name="Beeson K."/>
            <person name="Sutton G."/>
            <person name="Rogers Y.-H."/>
            <person name="Friedman R."/>
            <person name="Frazier M."/>
            <person name="Venter J.C."/>
        </authorList>
    </citation>
    <scope>NUCLEOTIDE SEQUENCE [LARGE SCALE GENOMIC DNA]</scope>
    <source>
        <strain evidence="9 10">PCC 7420</strain>
    </source>
</reference>
<dbReference type="GO" id="GO:0005886">
    <property type="term" value="C:plasma membrane"/>
    <property type="evidence" value="ECO:0007669"/>
    <property type="project" value="UniProtKB-SubCell"/>
</dbReference>
<proteinExistence type="predicted"/>
<keyword evidence="7 8" id="KW-0472">Membrane</keyword>
<dbReference type="RefSeq" id="WP_006101826.1">
    <property type="nucleotide sequence ID" value="NZ_DS989851.1"/>
</dbReference>
<accession>B4VT63</accession>
<organism evidence="9 10">
    <name type="scientific">Coleofasciculus chthonoplastes PCC 7420</name>
    <dbReference type="NCBI Taxonomy" id="118168"/>
    <lineage>
        <taxon>Bacteria</taxon>
        <taxon>Bacillati</taxon>
        <taxon>Cyanobacteriota</taxon>
        <taxon>Cyanophyceae</taxon>
        <taxon>Coleofasciculales</taxon>
        <taxon>Coleofasciculaceae</taxon>
        <taxon>Coleofasciculus</taxon>
    </lineage>
</organism>
<dbReference type="Proteomes" id="UP000003835">
    <property type="component" value="Unassembled WGS sequence"/>
</dbReference>